<evidence type="ECO:0000313" key="1">
    <source>
        <dbReference type="EMBL" id="GAH32341.1"/>
    </source>
</evidence>
<name>X1EGA8_9ZZZZ</name>
<accession>X1EGA8</accession>
<feature type="non-terminal residue" evidence="1">
    <location>
        <position position="1"/>
    </location>
</feature>
<gene>
    <name evidence="1" type="ORF">S03H2_19772</name>
</gene>
<organism evidence="1">
    <name type="scientific">marine sediment metagenome</name>
    <dbReference type="NCBI Taxonomy" id="412755"/>
    <lineage>
        <taxon>unclassified sequences</taxon>
        <taxon>metagenomes</taxon>
        <taxon>ecological metagenomes</taxon>
    </lineage>
</organism>
<reference evidence="1" key="1">
    <citation type="journal article" date="2014" name="Front. Microbiol.">
        <title>High frequency of phylogenetically diverse reductive dehalogenase-homologous genes in deep subseafloor sedimentary metagenomes.</title>
        <authorList>
            <person name="Kawai M."/>
            <person name="Futagami T."/>
            <person name="Toyoda A."/>
            <person name="Takaki Y."/>
            <person name="Nishi S."/>
            <person name="Hori S."/>
            <person name="Arai W."/>
            <person name="Tsubouchi T."/>
            <person name="Morono Y."/>
            <person name="Uchiyama I."/>
            <person name="Ito T."/>
            <person name="Fujiyama A."/>
            <person name="Inagaki F."/>
            <person name="Takami H."/>
        </authorList>
    </citation>
    <scope>NUCLEOTIDE SEQUENCE</scope>
    <source>
        <strain evidence="1">Expedition CK06-06</strain>
    </source>
</reference>
<sequence length="75" mass="8545">CLREKIVLILIHEVSFDPTSGKTKPFYSKLYDRIDSIKVNLSQPMGSRPKQMEISSKGAFTKFAYEIKSSGIENF</sequence>
<dbReference type="AlphaFoldDB" id="X1EGA8"/>
<comment type="caution">
    <text evidence="1">The sequence shown here is derived from an EMBL/GenBank/DDBJ whole genome shotgun (WGS) entry which is preliminary data.</text>
</comment>
<protein>
    <submittedName>
        <fullName evidence="1">Uncharacterized protein</fullName>
    </submittedName>
</protein>
<dbReference type="EMBL" id="BARU01010356">
    <property type="protein sequence ID" value="GAH32341.1"/>
    <property type="molecule type" value="Genomic_DNA"/>
</dbReference>
<proteinExistence type="predicted"/>